<dbReference type="GO" id="GO:0008233">
    <property type="term" value="F:peptidase activity"/>
    <property type="evidence" value="ECO:0007669"/>
    <property type="project" value="UniProtKB-KW"/>
</dbReference>
<dbReference type="Proteomes" id="UP001596972">
    <property type="component" value="Unassembled WGS sequence"/>
</dbReference>
<reference evidence="3" key="1">
    <citation type="journal article" date="2019" name="Int. J. Syst. Evol. Microbiol.">
        <title>The Global Catalogue of Microorganisms (GCM) 10K type strain sequencing project: providing services to taxonomists for standard genome sequencing and annotation.</title>
        <authorList>
            <consortium name="The Broad Institute Genomics Platform"/>
            <consortium name="The Broad Institute Genome Sequencing Center for Infectious Disease"/>
            <person name="Wu L."/>
            <person name="Ma J."/>
        </authorList>
    </citation>
    <scope>NUCLEOTIDE SEQUENCE [LARGE SCALE GENOMIC DNA]</scope>
    <source>
        <strain evidence="3">JCM 31202</strain>
    </source>
</reference>
<protein>
    <submittedName>
        <fullName evidence="2">Serine protease</fullName>
    </submittedName>
</protein>
<organism evidence="2 3">
    <name type="scientific">Actinomadura sediminis</name>
    <dbReference type="NCBI Taxonomy" id="1038904"/>
    <lineage>
        <taxon>Bacteria</taxon>
        <taxon>Bacillati</taxon>
        <taxon>Actinomycetota</taxon>
        <taxon>Actinomycetes</taxon>
        <taxon>Streptosporangiales</taxon>
        <taxon>Thermomonosporaceae</taxon>
        <taxon>Actinomadura</taxon>
    </lineage>
</organism>
<dbReference type="EMBL" id="JBHTJA010000065">
    <property type="protein sequence ID" value="MFD0903829.1"/>
    <property type="molecule type" value="Genomic_DNA"/>
</dbReference>
<evidence type="ECO:0000256" key="1">
    <source>
        <dbReference type="SAM" id="SignalP"/>
    </source>
</evidence>
<comment type="caution">
    <text evidence="2">The sequence shown here is derived from an EMBL/GenBank/DDBJ whole genome shotgun (WGS) entry which is preliminary data.</text>
</comment>
<keyword evidence="3" id="KW-1185">Reference proteome</keyword>
<evidence type="ECO:0000313" key="3">
    <source>
        <dbReference type="Proteomes" id="UP001596972"/>
    </source>
</evidence>
<accession>A0ABW3ETT4</accession>
<dbReference type="Pfam" id="PF13365">
    <property type="entry name" value="Trypsin_2"/>
    <property type="match status" value="1"/>
</dbReference>
<dbReference type="RefSeq" id="WP_378303037.1">
    <property type="nucleotide sequence ID" value="NZ_JBHTJA010000065.1"/>
</dbReference>
<dbReference type="Gene3D" id="2.40.10.10">
    <property type="entry name" value="Trypsin-like serine proteases"/>
    <property type="match status" value="2"/>
</dbReference>
<dbReference type="InterPro" id="IPR009003">
    <property type="entry name" value="Peptidase_S1_PA"/>
</dbReference>
<name>A0ABW3ETT4_9ACTN</name>
<dbReference type="GO" id="GO:0006508">
    <property type="term" value="P:proteolysis"/>
    <property type="evidence" value="ECO:0007669"/>
    <property type="project" value="UniProtKB-KW"/>
</dbReference>
<sequence length="295" mass="30725">MLGRLGTIGLVCTALLAAPPAAAAAGTAPRSPETDVPEARGPAGNALRAAVDFTGIVALDNCSGSLVRGPRSRDGDPALVMTNGHCLSSGAPAAGEVIVDRPSARTFTLLDRTGRGNLGTLRATNLEYATMTGTDVAVYRLERSYAEIERRYGVPALRLSTDRPQDGTEIRVVSGYWREIYACAIDGTVHRLREAEWTWEDSIRYTSACRTIGGTSGSPVIDASTGAVVAVNNTGNEDGERCTLDNPCEVARNGEVTVRPGASYGQQTYPLARCLGAGGDVVVGGDCALPEPAGT</sequence>
<feature type="signal peptide" evidence="1">
    <location>
        <begin position="1"/>
        <end position="24"/>
    </location>
</feature>
<gene>
    <name evidence="2" type="ORF">ACFQ11_25810</name>
</gene>
<dbReference type="SUPFAM" id="SSF50494">
    <property type="entry name" value="Trypsin-like serine proteases"/>
    <property type="match status" value="1"/>
</dbReference>
<proteinExistence type="predicted"/>
<dbReference type="InterPro" id="IPR043504">
    <property type="entry name" value="Peptidase_S1_PA_chymotrypsin"/>
</dbReference>
<evidence type="ECO:0000313" key="2">
    <source>
        <dbReference type="EMBL" id="MFD0903829.1"/>
    </source>
</evidence>
<keyword evidence="1" id="KW-0732">Signal</keyword>
<feature type="chain" id="PRO_5045575556" evidence="1">
    <location>
        <begin position="25"/>
        <end position="295"/>
    </location>
</feature>
<keyword evidence="2" id="KW-0378">Hydrolase</keyword>
<keyword evidence="2" id="KW-0645">Protease</keyword>